<keyword evidence="3 4" id="KW-0687">Ribonucleoprotein</keyword>
<evidence type="ECO:0000256" key="5">
    <source>
        <dbReference type="SAM" id="MobiDB-lite"/>
    </source>
</evidence>
<dbReference type="eggNOG" id="KOG1742">
    <property type="taxonomic scope" value="Eukaryota"/>
</dbReference>
<dbReference type="HAMAP" id="MF_01341">
    <property type="entry name" value="Ribosomal_uL15"/>
    <property type="match status" value="1"/>
</dbReference>
<dbReference type="KEGG" id="sre:PTSG_05781"/>
<dbReference type="RefSeq" id="XP_004993651.1">
    <property type="nucleotide sequence ID" value="XM_004993594.1"/>
</dbReference>
<evidence type="ECO:0000259" key="6">
    <source>
        <dbReference type="Pfam" id="PF00828"/>
    </source>
</evidence>
<comment type="similarity">
    <text evidence="1 4">Belongs to the universal ribosomal protein uL15 family.</text>
</comment>
<dbReference type="GeneID" id="16074226"/>
<evidence type="ECO:0000256" key="4">
    <source>
        <dbReference type="RuleBase" id="RU003888"/>
    </source>
</evidence>
<dbReference type="Proteomes" id="UP000007799">
    <property type="component" value="Unassembled WGS sequence"/>
</dbReference>
<evidence type="ECO:0000313" key="8">
    <source>
        <dbReference type="Proteomes" id="UP000007799"/>
    </source>
</evidence>
<evidence type="ECO:0000256" key="3">
    <source>
        <dbReference type="ARBA" id="ARBA00023274"/>
    </source>
</evidence>
<organism evidence="8">
    <name type="scientific">Salpingoeca rosetta (strain ATCC 50818 / BSB-021)</name>
    <dbReference type="NCBI Taxonomy" id="946362"/>
    <lineage>
        <taxon>Eukaryota</taxon>
        <taxon>Choanoflagellata</taxon>
        <taxon>Craspedida</taxon>
        <taxon>Salpingoecidae</taxon>
        <taxon>Salpingoeca</taxon>
    </lineage>
</organism>
<dbReference type="OrthoDB" id="61900at2759"/>
<accession>F2UB76</accession>
<feature type="domain" description="Large ribosomal subunit protein uL15/eL18" evidence="6">
    <location>
        <begin position="72"/>
        <end position="146"/>
    </location>
</feature>
<dbReference type="GO" id="GO:0022625">
    <property type="term" value="C:cytosolic large ribosomal subunit"/>
    <property type="evidence" value="ECO:0007669"/>
    <property type="project" value="TreeGrafter"/>
</dbReference>
<dbReference type="InterPro" id="IPR001196">
    <property type="entry name" value="Ribosomal_uL15_CS"/>
</dbReference>
<feature type="compositionally biased region" description="Basic residues" evidence="5">
    <location>
        <begin position="1"/>
        <end position="30"/>
    </location>
</feature>
<dbReference type="FunCoup" id="F2UB76">
    <property type="interactions" value="1296"/>
</dbReference>
<dbReference type="SUPFAM" id="SSF52080">
    <property type="entry name" value="Ribosomal proteins L15p and L18e"/>
    <property type="match status" value="1"/>
</dbReference>
<sequence length="149" mass="16814">MVSRNKKCRKLRGHVSHGHGRIGKHRKHPGGRGNAGGQHHHRINFDKYHPGYFGKVGMRHFHLTRQKYFKPTINVDRLWSLLPVDLRTDMLKNASAEKAPVIDCVRAGYFKVLGNGKLPEKPVIVKARFFSRKAEEKIKAAGGVCVTTA</sequence>
<reference evidence="7" key="1">
    <citation type="submission" date="2009-08" db="EMBL/GenBank/DDBJ databases">
        <title>Annotation of Salpingoeca rosetta.</title>
        <authorList>
            <consortium name="The Broad Institute Genome Sequencing Platform"/>
            <person name="Russ C."/>
            <person name="Cuomo C."/>
            <person name="Burger G."/>
            <person name="Gray M.W."/>
            <person name="Holland P.W.H."/>
            <person name="King N."/>
            <person name="Lang F.B.F."/>
            <person name="Roger A.J."/>
            <person name="Ruiz-Trillo I."/>
            <person name="Young S.K."/>
            <person name="Zeng Q."/>
            <person name="Gargeya S."/>
            <person name="Alvarado L."/>
            <person name="Berlin A."/>
            <person name="Chapman S.B."/>
            <person name="Chen Z."/>
            <person name="Freedman E."/>
            <person name="Gellesch M."/>
            <person name="Goldberg J."/>
            <person name="Griggs A."/>
            <person name="Gujja S."/>
            <person name="Heilman E."/>
            <person name="Heiman D."/>
            <person name="Howarth C."/>
            <person name="Mehta T."/>
            <person name="Neiman D."/>
            <person name="Pearson M."/>
            <person name="Roberts A."/>
            <person name="Saif S."/>
            <person name="Shea T."/>
            <person name="Shenoy N."/>
            <person name="Sisk P."/>
            <person name="Stolte C."/>
            <person name="Sykes S."/>
            <person name="White J."/>
            <person name="Yandava C."/>
            <person name="Haas B."/>
            <person name="Nusbaum C."/>
            <person name="Birren B."/>
        </authorList>
    </citation>
    <scope>NUCLEOTIDE SEQUENCE [LARGE SCALE GENOMIC DNA]</scope>
    <source>
        <strain evidence="7">ATCC 50818</strain>
    </source>
</reference>
<dbReference type="PANTHER" id="PTHR11721">
    <property type="entry name" value="60S RIBOSOMAL PROTEIN L27A"/>
    <property type="match status" value="1"/>
</dbReference>
<name>F2UB76_SALR5</name>
<dbReference type="OMA" id="WGRVGQH"/>
<evidence type="ECO:0000256" key="1">
    <source>
        <dbReference type="ARBA" id="ARBA00007320"/>
    </source>
</evidence>
<dbReference type="InterPro" id="IPR036227">
    <property type="entry name" value="Ribosomal_uL15/eL18_sf"/>
</dbReference>
<keyword evidence="8" id="KW-1185">Reference proteome</keyword>
<dbReference type="EMBL" id="GL832967">
    <property type="protein sequence ID" value="EGD74089.1"/>
    <property type="molecule type" value="Genomic_DNA"/>
</dbReference>
<evidence type="ECO:0000256" key="2">
    <source>
        <dbReference type="ARBA" id="ARBA00022980"/>
    </source>
</evidence>
<gene>
    <name evidence="7" type="ORF">PTSG_05781</name>
</gene>
<dbReference type="GO" id="GO:0003735">
    <property type="term" value="F:structural constituent of ribosome"/>
    <property type="evidence" value="ECO:0007669"/>
    <property type="project" value="InterPro"/>
</dbReference>
<feature type="region of interest" description="Disordered" evidence="5">
    <location>
        <begin position="1"/>
        <end position="39"/>
    </location>
</feature>
<evidence type="ECO:0000313" key="7">
    <source>
        <dbReference type="EMBL" id="EGD74089.1"/>
    </source>
</evidence>
<dbReference type="AlphaFoldDB" id="F2UB76"/>
<dbReference type="PROSITE" id="PS00475">
    <property type="entry name" value="RIBOSOMAL_L15"/>
    <property type="match status" value="1"/>
</dbReference>
<keyword evidence="2 4" id="KW-0689">Ribosomal protein</keyword>
<dbReference type="GO" id="GO:0006412">
    <property type="term" value="P:translation"/>
    <property type="evidence" value="ECO:0007669"/>
    <property type="project" value="InterPro"/>
</dbReference>
<dbReference type="Gene3D" id="3.100.10.10">
    <property type="match status" value="1"/>
</dbReference>
<dbReference type="STRING" id="946362.F2UB76"/>
<dbReference type="InterPro" id="IPR030878">
    <property type="entry name" value="Ribosomal_uL15"/>
</dbReference>
<dbReference type="FunFam" id="3.100.10.10:FF:000002">
    <property type="entry name" value="60S ribosomal protein L27a"/>
    <property type="match status" value="1"/>
</dbReference>
<dbReference type="InterPro" id="IPR021131">
    <property type="entry name" value="Ribosomal_uL15/eL18"/>
</dbReference>
<proteinExistence type="inferred from homology"/>
<dbReference type="Pfam" id="PF00828">
    <property type="entry name" value="Ribosomal_L27A"/>
    <property type="match status" value="1"/>
</dbReference>
<dbReference type="InParanoid" id="F2UB76"/>
<protein>
    <submittedName>
        <fullName evidence="7">Ribosomal protein rpl-27</fullName>
    </submittedName>
</protein>
<dbReference type="PANTHER" id="PTHR11721:SF3">
    <property type="entry name" value="LARGE RIBOSOMAL SUBUNIT PROTEIN UL15"/>
    <property type="match status" value="1"/>
</dbReference>